<dbReference type="PANTHER" id="PTHR23407:SF1">
    <property type="entry name" value="5-FORMYLTETRAHYDROFOLATE CYCLO-LIGASE"/>
    <property type="match status" value="1"/>
</dbReference>
<dbReference type="GO" id="GO:0009396">
    <property type="term" value="P:folic acid-containing compound biosynthetic process"/>
    <property type="evidence" value="ECO:0007669"/>
    <property type="project" value="TreeGrafter"/>
</dbReference>
<dbReference type="EMBL" id="BLLF01000354">
    <property type="protein sequence ID" value="GFH10865.1"/>
    <property type="molecule type" value="Genomic_DNA"/>
</dbReference>
<evidence type="ECO:0000256" key="4">
    <source>
        <dbReference type="ARBA" id="ARBA00036539"/>
    </source>
</evidence>
<keyword evidence="3" id="KW-0067">ATP-binding</keyword>
<sequence>MASVYELKRAIRTSIKSALKTLGSDTMQRESQAIAGQVIASSYFKRASALCIYVHCAKLREVDTTAILDAAYESGKRCYVPLVADRAANMKLLHLGVAAGLSAGAAAGASAGAAGVSPGAAAACELDVVILGDGRLLTPCLLDAAASNPLALAAQGQVGLGRSEGVEGGGALDDEEEKENGFHCLMPWFHLPSSKLT</sequence>
<dbReference type="PANTHER" id="PTHR23407">
    <property type="entry name" value="ATPASE INHIBITOR/5-FORMYLTETRAHYDROFOLATE CYCLO-LIGASE"/>
    <property type="match status" value="1"/>
</dbReference>
<keyword evidence="2" id="KW-0547">Nucleotide-binding</keyword>
<evidence type="ECO:0000256" key="1">
    <source>
        <dbReference type="ARBA" id="ARBA00010638"/>
    </source>
</evidence>
<dbReference type="InterPro" id="IPR024185">
    <property type="entry name" value="FTHF_cligase-like_sf"/>
</dbReference>
<comment type="similarity">
    <text evidence="1">Belongs to the 5-formyltetrahydrofolate cyclo-ligase family.</text>
</comment>
<dbReference type="InterPro" id="IPR037171">
    <property type="entry name" value="NagB/RpiA_transferase-like"/>
</dbReference>
<accession>A0A699YNH0</accession>
<comment type="catalytic activity">
    <reaction evidence="4">
        <text>(6S)-5-formyl-5,6,7,8-tetrahydrofolate + ATP = (6R)-5,10-methenyltetrahydrofolate + ADP + phosphate</text>
        <dbReference type="Rhea" id="RHEA:10488"/>
        <dbReference type="ChEBI" id="CHEBI:30616"/>
        <dbReference type="ChEBI" id="CHEBI:43474"/>
        <dbReference type="ChEBI" id="CHEBI:57455"/>
        <dbReference type="ChEBI" id="CHEBI:57457"/>
        <dbReference type="ChEBI" id="CHEBI:456216"/>
        <dbReference type="EC" id="6.3.3.2"/>
    </reaction>
</comment>
<keyword evidence="6" id="KW-0436">Ligase</keyword>
<proteinExistence type="inferred from homology"/>
<reference evidence="6 7" key="1">
    <citation type="submission" date="2020-02" db="EMBL/GenBank/DDBJ databases">
        <title>Draft genome sequence of Haematococcus lacustris strain NIES-144.</title>
        <authorList>
            <person name="Morimoto D."/>
            <person name="Nakagawa S."/>
            <person name="Yoshida T."/>
            <person name="Sawayama S."/>
        </authorList>
    </citation>
    <scope>NUCLEOTIDE SEQUENCE [LARGE SCALE GENOMIC DNA]</scope>
    <source>
        <strain evidence="6 7">NIES-144</strain>
    </source>
</reference>
<dbReference type="Pfam" id="PF01812">
    <property type="entry name" value="5-FTHF_cyc-lig"/>
    <property type="match status" value="1"/>
</dbReference>
<evidence type="ECO:0000256" key="3">
    <source>
        <dbReference type="ARBA" id="ARBA00022840"/>
    </source>
</evidence>
<dbReference type="SUPFAM" id="SSF100950">
    <property type="entry name" value="NagB/RpiA/CoA transferase-like"/>
    <property type="match status" value="1"/>
</dbReference>
<dbReference type="GO" id="GO:0035999">
    <property type="term" value="P:tetrahydrofolate interconversion"/>
    <property type="evidence" value="ECO:0007669"/>
    <property type="project" value="TreeGrafter"/>
</dbReference>
<name>A0A699YNH0_HAELA</name>
<evidence type="ECO:0000313" key="7">
    <source>
        <dbReference type="Proteomes" id="UP000485058"/>
    </source>
</evidence>
<dbReference type="Gene3D" id="3.40.50.10420">
    <property type="entry name" value="NagB/RpiA/CoA transferase-like"/>
    <property type="match status" value="1"/>
</dbReference>
<dbReference type="EC" id="6.3.3.2" evidence="5"/>
<protein>
    <recommendedName>
        <fullName evidence="5">5-formyltetrahydrofolate cyclo-ligase</fullName>
        <ecNumber evidence="5">6.3.3.2</ecNumber>
    </recommendedName>
</protein>
<keyword evidence="7" id="KW-1185">Reference proteome</keyword>
<dbReference type="GO" id="GO:0005524">
    <property type="term" value="F:ATP binding"/>
    <property type="evidence" value="ECO:0007669"/>
    <property type="project" value="UniProtKB-KW"/>
</dbReference>
<comment type="caution">
    <text evidence="6">The sequence shown here is derived from an EMBL/GenBank/DDBJ whole genome shotgun (WGS) entry which is preliminary data.</text>
</comment>
<gene>
    <name evidence="6" type="ORF">HaLaN_06261</name>
</gene>
<dbReference type="GO" id="GO:0005739">
    <property type="term" value="C:mitochondrion"/>
    <property type="evidence" value="ECO:0007669"/>
    <property type="project" value="TreeGrafter"/>
</dbReference>
<evidence type="ECO:0000313" key="6">
    <source>
        <dbReference type="EMBL" id="GFH10865.1"/>
    </source>
</evidence>
<dbReference type="GO" id="GO:0030272">
    <property type="term" value="F:5-formyltetrahydrofolate cyclo-ligase activity"/>
    <property type="evidence" value="ECO:0007669"/>
    <property type="project" value="UniProtKB-EC"/>
</dbReference>
<organism evidence="6 7">
    <name type="scientific">Haematococcus lacustris</name>
    <name type="common">Green alga</name>
    <name type="synonym">Haematococcus pluvialis</name>
    <dbReference type="NCBI Taxonomy" id="44745"/>
    <lineage>
        <taxon>Eukaryota</taxon>
        <taxon>Viridiplantae</taxon>
        <taxon>Chlorophyta</taxon>
        <taxon>core chlorophytes</taxon>
        <taxon>Chlorophyceae</taxon>
        <taxon>CS clade</taxon>
        <taxon>Chlamydomonadales</taxon>
        <taxon>Haematococcaceae</taxon>
        <taxon>Haematococcus</taxon>
    </lineage>
</organism>
<dbReference type="Proteomes" id="UP000485058">
    <property type="component" value="Unassembled WGS sequence"/>
</dbReference>
<dbReference type="AlphaFoldDB" id="A0A699YNH0"/>
<dbReference type="InterPro" id="IPR002698">
    <property type="entry name" value="FTHF_cligase"/>
</dbReference>
<evidence type="ECO:0000256" key="2">
    <source>
        <dbReference type="ARBA" id="ARBA00022741"/>
    </source>
</evidence>
<evidence type="ECO:0000256" key="5">
    <source>
        <dbReference type="ARBA" id="ARBA00038966"/>
    </source>
</evidence>